<organism evidence="2 3">
    <name type="scientific">Lupinus albus</name>
    <name type="common">White lupine</name>
    <name type="synonym">Lupinus termis</name>
    <dbReference type="NCBI Taxonomy" id="3870"/>
    <lineage>
        <taxon>Eukaryota</taxon>
        <taxon>Viridiplantae</taxon>
        <taxon>Streptophyta</taxon>
        <taxon>Embryophyta</taxon>
        <taxon>Tracheophyta</taxon>
        <taxon>Spermatophyta</taxon>
        <taxon>Magnoliopsida</taxon>
        <taxon>eudicotyledons</taxon>
        <taxon>Gunneridae</taxon>
        <taxon>Pentapetalae</taxon>
        <taxon>rosids</taxon>
        <taxon>fabids</taxon>
        <taxon>Fabales</taxon>
        <taxon>Fabaceae</taxon>
        <taxon>Papilionoideae</taxon>
        <taxon>50 kb inversion clade</taxon>
        <taxon>genistoids sensu lato</taxon>
        <taxon>core genistoids</taxon>
        <taxon>Genisteae</taxon>
        <taxon>Lupinus</taxon>
    </lineage>
</organism>
<name>A0A6A4PLJ3_LUPAL</name>
<dbReference type="Proteomes" id="UP000447434">
    <property type="component" value="Chromosome 12"/>
</dbReference>
<sequence length="58" mass="6097">MLPVCQSQLLLGLASSQLRSAAKSSPGPSWSAAKPRSGQSRPTSKIRLSVMLALFVCP</sequence>
<keyword evidence="3" id="KW-1185">Reference proteome</keyword>
<protein>
    <submittedName>
        <fullName evidence="2">Uncharacterized protein</fullName>
    </submittedName>
</protein>
<evidence type="ECO:0000313" key="2">
    <source>
        <dbReference type="EMBL" id="KAE9602398.1"/>
    </source>
</evidence>
<dbReference type="EMBL" id="WOCE01000012">
    <property type="protein sequence ID" value="KAE9602398.1"/>
    <property type="molecule type" value="Genomic_DNA"/>
</dbReference>
<comment type="caution">
    <text evidence="2">The sequence shown here is derived from an EMBL/GenBank/DDBJ whole genome shotgun (WGS) entry which is preliminary data.</text>
</comment>
<accession>A0A6A4PLJ3</accession>
<dbReference type="AlphaFoldDB" id="A0A6A4PLJ3"/>
<reference evidence="3" key="1">
    <citation type="journal article" date="2020" name="Nat. Commun.">
        <title>Genome sequence of the cluster root forming white lupin.</title>
        <authorList>
            <person name="Hufnagel B."/>
            <person name="Marques A."/>
            <person name="Soriano A."/>
            <person name="Marques L."/>
            <person name="Divol F."/>
            <person name="Doumas P."/>
            <person name="Sallet E."/>
            <person name="Mancinotti D."/>
            <person name="Carrere S."/>
            <person name="Marande W."/>
            <person name="Arribat S."/>
            <person name="Keller J."/>
            <person name="Huneau C."/>
            <person name="Blein T."/>
            <person name="Aime D."/>
            <person name="Laguerre M."/>
            <person name="Taylor J."/>
            <person name="Schubert V."/>
            <person name="Nelson M."/>
            <person name="Geu-Flores F."/>
            <person name="Crespi M."/>
            <person name="Gallardo-Guerrero K."/>
            <person name="Delaux P.-M."/>
            <person name="Salse J."/>
            <person name="Berges H."/>
            <person name="Guyot R."/>
            <person name="Gouzy J."/>
            <person name="Peret B."/>
        </authorList>
    </citation>
    <scope>NUCLEOTIDE SEQUENCE [LARGE SCALE GENOMIC DNA]</scope>
    <source>
        <strain evidence="3">cv. Amiga</strain>
    </source>
</reference>
<proteinExistence type="predicted"/>
<evidence type="ECO:0000256" key="1">
    <source>
        <dbReference type="SAM" id="MobiDB-lite"/>
    </source>
</evidence>
<gene>
    <name evidence="2" type="ORF">Lalb_Chr12g0199161</name>
</gene>
<feature type="region of interest" description="Disordered" evidence="1">
    <location>
        <begin position="20"/>
        <end position="44"/>
    </location>
</feature>
<evidence type="ECO:0000313" key="3">
    <source>
        <dbReference type="Proteomes" id="UP000447434"/>
    </source>
</evidence>